<dbReference type="PROSITE" id="PS50088">
    <property type="entry name" value="ANK_REPEAT"/>
    <property type="match status" value="1"/>
</dbReference>
<gene>
    <name evidence="3" type="ORF">HAKA00212_LOCUS26165</name>
</gene>
<dbReference type="EMBL" id="HBIU01060504">
    <property type="protein sequence ID" value="CAE0653445.1"/>
    <property type="molecule type" value="Transcribed_RNA"/>
</dbReference>
<dbReference type="AlphaFoldDB" id="A0A7S4DJM1"/>
<dbReference type="InterPro" id="IPR002110">
    <property type="entry name" value="Ankyrin_rpt"/>
</dbReference>
<evidence type="ECO:0000313" key="3">
    <source>
        <dbReference type="EMBL" id="CAE0653445.1"/>
    </source>
</evidence>
<dbReference type="InterPro" id="IPR036770">
    <property type="entry name" value="Ankyrin_rpt-contain_sf"/>
</dbReference>
<proteinExistence type="predicted"/>
<dbReference type="Pfam" id="PF12796">
    <property type="entry name" value="Ank_2"/>
    <property type="match status" value="1"/>
</dbReference>
<evidence type="ECO:0000256" key="1">
    <source>
        <dbReference type="PROSITE-ProRule" id="PRU00023"/>
    </source>
</evidence>
<reference evidence="3" key="1">
    <citation type="submission" date="2021-01" db="EMBL/GenBank/DDBJ databases">
        <authorList>
            <person name="Corre E."/>
            <person name="Pelletier E."/>
            <person name="Niang G."/>
            <person name="Scheremetjew M."/>
            <person name="Finn R."/>
            <person name="Kale V."/>
            <person name="Holt S."/>
            <person name="Cochrane G."/>
            <person name="Meng A."/>
            <person name="Brown T."/>
            <person name="Cohen L."/>
        </authorList>
    </citation>
    <scope>NUCLEOTIDE SEQUENCE</scope>
    <source>
        <strain evidence="3">CCMP3107</strain>
    </source>
</reference>
<dbReference type="SUPFAM" id="SSF48403">
    <property type="entry name" value="Ankyrin repeat"/>
    <property type="match status" value="1"/>
</dbReference>
<name>A0A7S4DJM1_HETAK</name>
<protein>
    <submittedName>
        <fullName evidence="3">Uncharacterized protein</fullName>
    </submittedName>
</protein>
<dbReference type="Gene3D" id="1.25.40.20">
    <property type="entry name" value="Ankyrin repeat-containing domain"/>
    <property type="match status" value="1"/>
</dbReference>
<organism evidence="3">
    <name type="scientific">Heterosigma akashiwo</name>
    <name type="common">Chromophytic alga</name>
    <name type="synonym">Heterosigma carterae</name>
    <dbReference type="NCBI Taxonomy" id="2829"/>
    <lineage>
        <taxon>Eukaryota</taxon>
        <taxon>Sar</taxon>
        <taxon>Stramenopiles</taxon>
        <taxon>Ochrophyta</taxon>
        <taxon>Raphidophyceae</taxon>
        <taxon>Chattonellales</taxon>
        <taxon>Chattonellaceae</taxon>
        <taxon>Heterosigma</taxon>
    </lineage>
</organism>
<sequence>MAEVTPRNKKRKVEEQPDTNGLSSPLLKTPHKVLKEVQDGNEAGQIAGQQSVKAVQALCSCVVAMSSEDKAEASSAEGVLKDLLDAHVDPNYIDDEILRKMGGSPLFLAAKLDVPKAVEMLLSAGASLVQGNDEETPLQAAIRLDHTGVCQLMFDHIEKLEVAVYEEGGKAAASKQQGGSSAANK</sequence>
<evidence type="ECO:0000256" key="2">
    <source>
        <dbReference type="SAM" id="MobiDB-lite"/>
    </source>
</evidence>
<feature type="region of interest" description="Disordered" evidence="2">
    <location>
        <begin position="1"/>
        <end position="29"/>
    </location>
</feature>
<accession>A0A7S4DJM1</accession>
<keyword evidence="1" id="KW-0040">ANK repeat</keyword>
<feature type="repeat" description="ANK" evidence="1">
    <location>
        <begin position="101"/>
        <end position="133"/>
    </location>
</feature>